<dbReference type="InterPro" id="IPR045087">
    <property type="entry name" value="Cu-oxidase_fam"/>
</dbReference>
<feature type="domain" description="Plastocyanin-like" evidence="8">
    <location>
        <begin position="78"/>
        <end position="184"/>
    </location>
</feature>
<dbReference type="InterPro" id="IPR001117">
    <property type="entry name" value="Cu-oxidase_2nd"/>
</dbReference>
<dbReference type="InterPro" id="IPR011706">
    <property type="entry name" value="Cu-oxidase_C"/>
</dbReference>
<reference evidence="9" key="1">
    <citation type="submission" date="2022-03" db="EMBL/GenBank/DDBJ databases">
        <authorList>
            <person name="Sayadi A."/>
        </authorList>
    </citation>
    <scope>NUCLEOTIDE SEQUENCE</scope>
</reference>
<keyword evidence="10" id="KW-1185">Reference proteome</keyword>
<evidence type="ECO:0000259" key="8">
    <source>
        <dbReference type="Pfam" id="PF07732"/>
    </source>
</evidence>
<evidence type="ECO:0000256" key="5">
    <source>
        <dbReference type="SAM" id="Phobius"/>
    </source>
</evidence>
<sequence length="598" mass="66525">MANESSMLVRVSIVLGMVAMVVTILYLTPLPDQSFKNCDRLCHDLEWPMICRVKLQIEAFETSALCKDCDDAPHCALCNSMGQINAINRKIPGPNIKVCHNDIVIVDVTNKIPGRNLAIHWRGQPNQETPFMDGVPMVTQCPISGYTTFQYKFRASTPGTHMYHAFSNEDRAHGLFGSLVVKQADKLDPHKKYYDLDYDNHTILLSEWSNGSLVLINGRSSLNATTFHVKKGKRHKFRLIYASGLMNCPIKVSIAEHVMLVVALDGNDIHSHEAHAVVLGKGERVDFVLKSERHGGSYILEAAMDCKDKSTEESGKGSAIIIYEGHPSPVGISDVIPDNKAAPRRTTTFDTSLCEADDDEGKVCLRSVESSSNIQVGLEEAEVAKKIYLGFDYGHQLVVIDSSGGRTSISNKYYRMNNISFTFPPSPLLVQPDEASNMAVCNEEQKRCDGKEMCSCVHVEQIPLGSSVEVVLYDQGVDQEETVFHLHGYHFYVVGSRTFPAPLTAQQIQQLDLKNELVSRNLLNPVIKDTIRVPRNGVVVLRFLAQNAGYWMMRDEYSETWTRGMDILFQVGDPGDIAATPSNFPVCGNFIGPDFFLL</sequence>
<feature type="domain" description="Plastocyanin-like" evidence="6">
    <location>
        <begin position="211"/>
        <end position="325"/>
    </location>
</feature>
<evidence type="ECO:0000259" key="7">
    <source>
        <dbReference type="Pfam" id="PF07731"/>
    </source>
</evidence>
<dbReference type="Pfam" id="PF07731">
    <property type="entry name" value="Cu-oxidase_2"/>
    <property type="match status" value="1"/>
</dbReference>
<name>A0A9P0PY26_ACAOB</name>
<dbReference type="OrthoDB" id="2121828at2759"/>
<keyword evidence="5" id="KW-0472">Membrane</keyword>
<comment type="similarity">
    <text evidence="1">Belongs to the multicopper oxidase family.</text>
</comment>
<dbReference type="GO" id="GO:0006826">
    <property type="term" value="P:iron ion transport"/>
    <property type="evidence" value="ECO:0007669"/>
    <property type="project" value="TreeGrafter"/>
</dbReference>
<dbReference type="SUPFAM" id="SSF49503">
    <property type="entry name" value="Cupredoxins"/>
    <property type="match status" value="3"/>
</dbReference>
<keyword evidence="2" id="KW-0479">Metal-binding</keyword>
<evidence type="ECO:0000256" key="3">
    <source>
        <dbReference type="ARBA" id="ARBA00023002"/>
    </source>
</evidence>
<dbReference type="GO" id="GO:0005886">
    <property type="term" value="C:plasma membrane"/>
    <property type="evidence" value="ECO:0007669"/>
    <property type="project" value="TreeGrafter"/>
</dbReference>
<dbReference type="PANTHER" id="PTHR11709:SF394">
    <property type="entry name" value="FI03373P-RELATED"/>
    <property type="match status" value="1"/>
</dbReference>
<dbReference type="InterPro" id="IPR011707">
    <property type="entry name" value="Cu-oxidase-like_N"/>
</dbReference>
<dbReference type="PANTHER" id="PTHR11709">
    <property type="entry name" value="MULTI-COPPER OXIDASE"/>
    <property type="match status" value="1"/>
</dbReference>
<evidence type="ECO:0000259" key="6">
    <source>
        <dbReference type="Pfam" id="PF00394"/>
    </source>
</evidence>
<evidence type="ECO:0000256" key="1">
    <source>
        <dbReference type="ARBA" id="ARBA00010609"/>
    </source>
</evidence>
<organism evidence="9 10">
    <name type="scientific">Acanthoscelides obtectus</name>
    <name type="common">Bean weevil</name>
    <name type="synonym">Bruchus obtectus</name>
    <dbReference type="NCBI Taxonomy" id="200917"/>
    <lineage>
        <taxon>Eukaryota</taxon>
        <taxon>Metazoa</taxon>
        <taxon>Ecdysozoa</taxon>
        <taxon>Arthropoda</taxon>
        <taxon>Hexapoda</taxon>
        <taxon>Insecta</taxon>
        <taxon>Pterygota</taxon>
        <taxon>Neoptera</taxon>
        <taxon>Endopterygota</taxon>
        <taxon>Coleoptera</taxon>
        <taxon>Polyphaga</taxon>
        <taxon>Cucujiformia</taxon>
        <taxon>Chrysomeloidea</taxon>
        <taxon>Chrysomelidae</taxon>
        <taxon>Bruchinae</taxon>
        <taxon>Bruchini</taxon>
        <taxon>Acanthoscelides</taxon>
    </lineage>
</organism>
<evidence type="ECO:0000313" key="9">
    <source>
        <dbReference type="EMBL" id="CAH2001520.1"/>
    </source>
</evidence>
<keyword evidence="3" id="KW-0560">Oxidoreductase</keyword>
<keyword evidence="5" id="KW-1133">Transmembrane helix</keyword>
<dbReference type="AlphaFoldDB" id="A0A9P0PY26"/>
<dbReference type="Gene3D" id="2.60.40.420">
    <property type="entry name" value="Cupredoxins - blue copper proteins"/>
    <property type="match status" value="3"/>
</dbReference>
<dbReference type="CDD" id="cd13905">
    <property type="entry name" value="CuRO_3_tcLLC2_insect_like"/>
    <property type="match status" value="1"/>
</dbReference>
<accession>A0A9P0PY26</accession>
<dbReference type="GO" id="GO:0005507">
    <property type="term" value="F:copper ion binding"/>
    <property type="evidence" value="ECO:0007669"/>
    <property type="project" value="InterPro"/>
</dbReference>
<comment type="caution">
    <text evidence="9">The sequence shown here is derived from an EMBL/GenBank/DDBJ whole genome shotgun (WGS) entry which is preliminary data.</text>
</comment>
<keyword evidence="4" id="KW-0186">Copper</keyword>
<dbReference type="Pfam" id="PF00394">
    <property type="entry name" value="Cu-oxidase"/>
    <property type="match status" value="1"/>
</dbReference>
<dbReference type="EMBL" id="CAKOFQ010007452">
    <property type="protein sequence ID" value="CAH2001520.1"/>
    <property type="molecule type" value="Genomic_DNA"/>
</dbReference>
<dbReference type="GO" id="GO:0016491">
    <property type="term" value="F:oxidoreductase activity"/>
    <property type="evidence" value="ECO:0007669"/>
    <property type="project" value="UniProtKB-KW"/>
</dbReference>
<keyword evidence="5" id="KW-0812">Transmembrane</keyword>
<evidence type="ECO:0000256" key="4">
    <source>
        <dbReference type="ARBA" id="ARBA00023008"/>
    </source>
</evidence>
<feature type="domain" description="Plastocyanin-like" evidence="7">
    <location>
        <begin position="442"/>
        <end position="572"/>
    </location>
</feature>
<dbReference type="Proteomes" id="UP001152888">
    <property type="component" value="Unassembled WGS sequence"/>
</dbReference>
<dbReference type="Pfam" id="PF07732">
    <property type="entry name" value="Cu-oxidase_3"/>
    <property type="match status" value="1"/>
</dbReference>
<dbReference type="InterPro" id="IPR008972">
    <property type="entry name" value="Cupredoxin"/>
</dbReference>
<protein>
    <submittedName>
        <fullName evidence="9">Uncharacterized protein</fullName>
    </submittedName>
</protein>
<evidence type="ECO:0000256" key="2">
    <source>
        <dbReference type="ARBA" id="ARBA00022723"/>
    </source>
</evidence>
<evidence type="ECO:0000313" key="10">
    <source>
        <dbReference type="Proteomes" id="UP001152888"/>
    </source>
</evidence>
<dbReference type="CDD" id="cd13858">
    <property type="entry name" value="CuRO_1_tcLCC2_insect_like"/>
    <property type="match status" value="1"/>
</dbReference>
<gene>
    <name evidence="9" type="ORF">ACAOBT_LOCUS26249</name>
</gene>
<proteinExistence type="inferred from homology"/>
<feature type="transmembrane region" description="Helical" evidence="5">
    <location>
        <begin position="7"/>
        <end position="27"/>
    </location>
</feature>